<keyword evidence="1 5" id="KW-0328">Glycosyltransferase</keyword>
<name>R4K3Z4_CLOPA</name>
<dbReference type="GO" id="GO:0071555">
    <property type="term" value="P:cell wall organization"/>
    <property type="evidence" value="ECO:0007669"/>
    <property type="project" value="UniProtKB-KW"/>
</dbReference>
<keyword evidence="2 5" id="KW-0808">Transferase</keyword>
<gene>
    <name evidence="6" type="ORF">Clopa_3029</name>
</gene>
<dbReference type="STRING" id="86416.Clopa_3029"/>
<comment type="catalytic activity">
    <reaction evidence="5">
        <text>UDP-N-acetyl-alpha-D-mannosamine + N-acetyl-alpha-D-glucosaminyl-di-trans,octa-cis-undecaprenyl diphosphate = N-acetyl-beta-D-mannosaminyl-(1-&gt;4)-N-acetyl-alpha-D-glucosaminyl di-trans,octa-cis-undecaprenyl diphosphate + UDP + H(+)</text>
        <dbReference type="Rhea" id="RHEA:16053"/>
        <dbReference type="ChEBI" id="CHEBI:15378"/>
        <dbReference type="ChEBI" id="CHEBI:58223"/>
        <dbReference type="ChEBI" id="CHEBI:62959"/>
        <dbReference type="ChEBI" id="CHEBI:68623"/>
        <dbReference type="ChEBI" id="CHEBI:132210"/>
        <dbReference type="EC" id="2.4.1.187"/>
    </reaction>
</comment>
<dbReference type="AlphaFoldDB" id="R4K3Z4"/>
<dbReference type="InterPro" id="IPR034714">
    <property type="entry name" value="TagA_TarA"/>
</dbReference>
<dbReference type="GO" id="GO:0047244">
    <property type="term" value="F:N-acetylglucosaminyldiphosphoundecaprenol N-acetyl-beta-D-mannosaminyltransferase activity"/>
    <property type="evidence" value="ECO:0007669"/>
    <property type="project" value="UniProtKB-UniRule"/>
</dbReference>
<organism evidence="6 7">
    <name type="scientific">Clostridium pasteurianum BC1</name>
    <dbReference type="NCBI Taxonomy" id="86416"/>
    <lineage>
        <taxon>Bacteria</taxon>
        <taxon>Bacillati</taxon>
        <taxon>Bacillota</taxon>
        <taxon>Clostridia</taxon>
        <taxon>Eubacteriales</taxon>
        <taxon>Clostridiaceae</taxon>
        <taxon>Clostridium</taxon>
    </lineage>
</organism>
<sequence length="243" mass="27681">MFSKVLNYNIFNKSKNELIKYITNLKKIHIISGNPEVLYSGLYDNSIFQGCSEENSVIIPDGIGVVIASKIAKNPVKEKIAGIEVMDEIIKLCEREGKGIYLLGAKQELLDECKIRLRDKYKGLNIVGSHNGYFDMDNCEDILQDIKNSQPHAIFVAMGCPRQEKFINKYMSDLPASIYMGVGGSFDVIAGKVNRAPRWMINLGLEWLYRVSKEPWRIKRLGVIPKLLLKVIYNTYIIKQKVM</sequence>
<dbReference type="GO" id="GO:0019350">
    <property type="term" value="P:teichoic acid biosynthetic process"/>
    <property type="evidence" value="ECO:0007669"/>
    <property type="project" value="UniProtKB-UniRule"/>
</dbReference>
<evidence type="ECO:0000256" key="2">
    <source>
        <dbReference type="ARBA" id="ARBA00022679"/>
    </source>
</evidence>
<protein>
    <recommendedName>
        <fullName evidence="5">N-acetylglucosaminyldiphosphoundecaprenol N-acetyl-beta-D-mannosaminyltransferase</fullName>
        <ecNumber evidence="5">2.4.1.187</ecNumber>
    </recommendedName>
    <alternativeName>
        <fullName evidence="5">N-acetylmannosaminyltransferase</fullName>
    </alternativeName>
    <alternativeName>
        <fullName evidence="5">UDP-N-acetylmannosamine transferase</fullName>
    </alternativeName>
    <alternativeName>
        <fullName evidence="5">UDP-N-acetylmannosamine:N-acetylglucosaminyl pyrophosphorylundecaprenol N-acetylmannosaminyltransferase</fullName>
    </alternativeName>
</protein>
<evidence type="ECO:0000313" key="7">
    <source>
        <dbReference type="Proteomes" id="UP000013523"/>
    </source>
</evidence>
<keyword evidence="7" id="KW-1185">Reference proteome</keyword>
<dbReference type="KEGG" id="cpas:Clopa_3029"/>
<evidence type="ECO:0000256" key="4">
    <source>
        <dbReference type="ARBA" id="ARBA00023316"/>
    </source>
</evidence>
<dbReference type="HOGENOM" id="CLU_063203_3_1_9"/>
<dbReference type="Pfam" id="PF03808">
    <property type="entry name" value="Glyco_tran_WecG"/>
    <property type="match status" value="1"/>
</dbReference>
<dbReference type="InterPro" id="IPR004629">
    <property type="entry name" value="WecG_TagA_CpsF"/>
</dbReference>
<dbReference type="PANTHER" id="PTHR34136:SF1">
    <property type="entry name" value="UDP-N-ACETYL-D-MANNOSAMINURONIC ACID TRANSFERASE"/>
    <property type="match status" value="1"/>
</dbReference>
<dbReference type="eggNOG" id="COG1922">
    <property type="taxonomic scope" value="Bacteria"/>
</dbReference>
<comment type="similarity">
    <text evidence="5">Belongs to the glycosyltransferase 26 family. TagA/TarA subfamily.</text>
</comment>
<dbReference type="EMBL" id="CP003261">
    <property type="protein sequence ID" value="AGK97857.1"/>
    <property type="molecule type" value="Genomic_DNA"/>
</dbReference>
<dbReference type="CDD" id="cd06533">
    <property type="entry name" value="Glyco_transf_WecG_TagA"/>
    <property type="match status" value="1"/>
</dbReference>
<dbReference type="PANTHER" id="PTHR34136">
    <property type="match status" value="1"/>
</dbReference>
<dbReference type="PATRIC" id="fig|86416.3.peg.3016"/>
<dbReference type="NCBIfam" id="TIGR00696">
    <property type="entry name" value="wecG_tagA_cpsF"/>
    <property type="match status" value="1"/>
</dbReference>
<evidence type="ECO:0000256" key="3">
    <source>
        <dbReference type="ARBA" id="ARBA00022944"/>
    </source>
</evidence>
<dbReference type="UniPathway" id="UPA00632"/>
<keyword evidence="4 5" id="KW-0961">Cell wall biogenesis/degradation</keyword>
<evidence type="ECO:0000313" key="6">
    <source>
        <dbReference type="EMBL" id="AGK97857.1"/>
    </source>
</evidence>
<keyword evidence="3 5" id="KW-0777">Teichoic acid biosynthesis</keyword>
<dbReference type="HAMAP" id="MF_02070">
    <property type="entry name" value="TagA_TarA"/>
    <property type="match status" value="1"/>
</dbReference>
<dbReference type="RefSeq" id="WP_015616149.1">
    <property type="nucleotide sequence ID" value="NC_021182.1"/>
</dbReference>
<comment type="function">
    <text evidence="5">Catalyzes the conversion of GlcNAc-PP-undecaprenol into ManNAc-GlcNAc-PP-undecaprenol, the first committed lipid intermediate in the de novo synthesis of teichoic acid.</text>
</comment>
<accession>R4K3Z4</accession>
<dbReference type="EC" id="2.4.1.187" evidence="5"/>
<dbReference type="OrthoDB" id="9771846at2"/>
<evidence type="ECO:0000256" key="5">
    <source>
        <dbReference type="HAMAP-Rule" id="MF_02070"/>
    </source>
</evidence>
<evidence type="ECO:0000256" key="1">
    <source>
        <dbReference type="ARBA" id="ARBA00022676"/>
    </source>
</evidence>
<comment type="pathway">
    <text evidence="5">Cell wall biogenesis; teichoic acid biosynthesis.</text>
</comment>
<reference evidence="6 7" key="1">
    <citation type="submission" date="2012-01" db="EMBL/GenBank/DDBJ databases">
        <title>Complete sequence of chromosome of Clostridium pasteurianum BC1.</title>
        <authorList>
            <consortium name="US DOE Joint Genome Institute"/>
            <person name="Lucas S."/>
            <person name="Han J."/>
            <person name="Lapidus A."/>
            <person name="Cheng J.-F."/>
            <person name="Goodwin L."/>
            <person name="Pitluck S."/>
            <person name="Peters L."/>
            <person name="Mikhailova N."/>
            <person name="Teshima H."/>
            <person name="Detter J.C."/>
            <person name="Han C."/>
            <person name="Tapia R."/>
            <person name="Land M."/>
            <person name="Hauser L."/>
            <person name="Kyrpides N."/>
            <person name="Ivanova N."/>
            <person name="Pagani I."/>
            <person name="Dunn J."/>
            <person name="Taghavi S."/>
            <person name="Francis A."/>
            <person name="van der Lelie D."/>
            <person name="Woyke T."/>
        </authorList>
    </citation>
    <scope>NUCLEOTIDE SEQUENCE [LARGE SCALE GENOMIC DNA]</scope>
    <source>
        <strain evidence="6 7">BC1</strain>
    </source>
</reference>
<proteinExistence type="inferred from homology"/>
<dbReference type="Proteomes" id="UP000013523">
    <property type="component" value="Chromosome"/>
</dbReference>